<sequence>MGTHFCVRGKTLDNPQDDLDVRTREASASPECTTNHIPKHSVTNHFVKSRHHDNGTSSEHHQTQSGRSSVLETILPSKFSIPSKVSSVINRFSGEFGDKNVDLTTVRKPEEKAPRHIPIKFSGSDRSSGESGDSSPRRRVNLHRQEACAVGSSDDSDSRRTPERTQSLRLKKTPSPDETKGVQRSESFKSDFMRKRYSPETVLNTPLEEDPENMATPNPELAAILNRRHKVVADQQIKGQEFEREQMYSKKIEKEDQIHRRAEVEENPHLWHQYREPRSEMTG</sequence>
<protein>
    <submittedName>
        <fullName evidence="2">Uncharacterized protein</fullName>
    </submittedName>
</protein>
<gene>
    <name evidence="2" type="ORF">CGI_10014154</name>
</gene>
<dbReference type="AlphaFoldDB" id="K1PH62"/>
<feature type="compositionally biased region" description="Basic and acidic residues" evidence="1">
    <location>
        <begin position="103"/>
        <end position="114"/>
    </location>
</feature>
<dbReference type="EMBL" id="JH819023">
    <property type="protein sequence ID" value="EKC18224.1"/>
    <property type="molecule type" value="Genomic_DNA"/>
</dbReference>
<feature type="region of interest" description="Disordered" evidence="1">
    <location>
        <begin position="103"/>
        <end position="199"/>
    </location>
</feature>
<feature type="compositionally biased region" description="Basic and acidic residues" evidence="1">
    <location>
        <begin position="174"/>
        <end position="198"/>
    </location>
</feature>
<dbReference type="InParanoid" id="K1PH62"/>
<name>K1PH62_MAGGI</name>
<accession>K1PH62</accession>
<reference evidence="2" key="1">
    <citation type="journal article" date="2012" name="Nature">
        <title>The oyster genome reveals stress adaptation and complexity of shell formation.</title>
        <authorList>
            <person name="Zhang G."/>
            <person name="Fang X."/>
            <person name="Guo X."/>
            <person name="Li L."/>
            <person name="Luo R."/>
            <person name="Xu F."/>
            <person name="Yang P."/>
            <person name="Zhang L."/>
            <person name="Wang X."/>
            <person name="Qi H."/>
            <person name="Xiong Z."/>
            <person name="Que H."/>
            <person name="Xie Y."/>
            <person name="Holland P.W."/>
            <person name="Paps J."/>
            <person name="Zhu Y."/>
            <person name="Wu F."/>
            <person name="Chen Y."/>
            <person name="Wang J."/>
            <person name="Peng C."/>
            <person name="Meng J."/>
            <person name="Yang L."/>
            <person name="Liu J."/>
            <person name="Wen B."/>
            <person name="Zhang N."/>
            <person name="Huang Z."/>
            <person name="Zhu Q."/>
            <person name="Feng Y."/>
            <person name="Mount A."/>
            <person name="Hedgecock D."/>
            <person name="Xu Z."/>
            <person name="Liu Y."/>
            <person name="Domazet-Loso T."/>
            <person name="Du Y."/>
            <person name="Sun X."/>
            <person name="Zhang S."/>
            <person name="Liu B."/>
            <person name="Cheng P."/>
            <person name="Jiang X."/>
            <person name="Li J."/>
            <person name="Fan D."/>
            <person name="Wang W."/>
            <person name="Fu W."/>
            <person name="Wang T."/>
            <person name="Wang B."/>
            <person name="Zhang J."/>
            <person name="Peng Z."/>
            <person name="Li Y."/>
            <person name="Li N."/>
            <person name="Wang J."/>
            <person name="Chen M."/>
            <person name="He Y."/>
            <person name="Tan F."/>
            <person name="Song X."/>
            <person name="Zheng Q."/>
            <person name="Huang R."/>
            <person name="Yang H."/>
            <person name="Du X."/>
            <person name="Chen L."/>
            <person name="Yang M."/>
            <person name="Gaffney P.M."/>
            <person name="Wang S."/>
            <person name="Luo L."/>
            <person name="She Z."/>
            <person name="Ming Y."/>
            <person name="Huang W."/>
            <person name="Zhang S."/>
            <person name="Huang B."/>
            <person name="Zhang Y."/>
            <person name="Qu T."/>
            <person name="Ni P."/>
            <person name="Miao G."/>
            <person name="Wang J."/>
            <person name="Wang Q."/>
            <person name="Steinberg C.E."/>
            <person name="Wang H."/>
            <person name="Li N."/>
            <person name="Qian L."/>
            <person name="Zhang G."/>
            <person name="Li Y."/>
            <person name="Yang H."/>
            <person name="Liu X."/>
            <person name="Wang J."/>
            <person name="Yin Y."/>
            <person name="Wang J."/>
        </authorList>
    </citation>
    <scope>NUCLEOTIDE SEQUENCE [LARGE SCALE GENOMIC DNA]</scope>
    <source>
        <strain evidence="2">05x7-T-G4-1.051#20</strain>
    </source>
</reference>
<feature type="compositionally biased region" description="Basic and acidic residues" evidence="1">
    <location>
        <begin position="52"/>
        <end position="62"/>
    </location>
</feature>
<feature type="compositionally biased region" description="Low complexity" evidence="1">
    <location>
        <begin position="122"/>
        <end position="134"/>
    </location>
</feature>
<feature type="region of interest" description="Disordered" evidence="1">
    <location>
        <begin position="49"/>
        <end position="69"/>
    </location>
</feature>
<proteinExistence type="predicted"/>
<evidence type="ECO:0000313" key="2">
    <source>
        <dbReference type="EMBL" id="EKC18224.1"/>
    </source>
</evidence>
<feature type="region of interest" description="Disordered" evidence="1">
    <location>
        <begin position="248"/>
        <end position="283"/>
    </location>
</feature>
<dbReference type="HOGENOM" id="CLU_984322_0_0_1"/>
<evidence type="ECO:0000256" key="1">
    <source>
        <dbReference type="SAM" id="MobiDB-lite"/>
    </source>
</evidence>
<organism evidence="2">
    <name type="scientific">Magallana gigas</name>
    <name type="common">Pacific oyster</name>
    <name type="synonym">Crassostrea gigas</name>
    <dbReference type="NCBI Taxonomy" id="29159"/>
    <lineage>
        <taxon>Eukaryota</taxon>
        <taxon>Metazoa</taxon>
        <taxon>Spiralia</taxon>
        <taxon>Lophotrochozoa</taxon>
        <taxon>Mollusca</taxon>
        <taxon>Bivalvia</taxon>
        <taxon>Autobranchia</taxon>
        <taxon>Pteriomorphia</taxon>
        <taxon>Ostreida</taxon>
        <taxon>Ostreoidea</taxon>
        <taxon>Ostreidae</taxon>
        <taxon>Magallana</taxon>
    </lineage>
</organism>